<evidence type="ECO:0000313" key="10">
    <source>
        <dbReference type="EMBL" id="WFP17626.1"/>
    </source>
</evidence>
<keyword evidence="2" id="KW-0547">Nucleotide-binding</keyword>
<reference evidence="10 11" key="1">
    <citation type="submission" date="2023-04" db="EMBL/GenBank/DDBJ databases">
        <title>Funneling lignin-derived compounds into biodiesel using alkali-halophilic Citricoccus sp. P2.</title>
        <authorList>
            <person name="Luo C.-B."/>
        </authorList>
    </citation>
    <scope>NUCLEOTIDE SEQUENCE [LARGE SCALE GENOMIC DNA]</scope>
    <source>
        <strain evidence="10 11">P2</strain>
    </source>
</reference>
<dbReference type="PANTHER" id="PTHR11472:SF34">
    <property type="entry name" value="REGULATOR OF TELOMERE ELONGATION HELICASE 1"/>
    <property type="match status" value="1"/>
</dbReference>
<evidence type="ECO:0000256" key="2">
    <source>
        <dbReference type="ARBA" id="ARBA00022741"/>
    </source>
</evidence>
<protein>
    <recommendedName>
        <fullName evidence="6">DNA 5'-3' helicase</fullName>
        <ecNumber evidence="6">5.6.2.3</ecNumber>
    </recommendedName>
</protein>
<keyword evidence="3 10" id="KW-0378">Hydrolase</keyword>
<dbReference type="PANTHER" id="PTHR11472">
    <property type="entry name" value="DNA REPAIR DEAD HELICASE RAD3/XP-D SUBFAMILY MEMBER"/>
    <property type="match status" value="1"/>
</dbReference>
<feature type="region of interest" description="Disordered" evidence="8">
    <location>
        <begin position="347"/>
        <end position="370"/>
    </location>
</feature>
<accession>A0ABY8H9C2</accession>
<dbReference type="RefSeq" id="WP_278159280.1">
    <property type="nucleotide sequence ID" value="NZ_CP121252.1"/>
</dbReference>
<evidence type="ECO:0000256" key="6">
    <source>
        <dbReference type="ARBA" id="ARBA00044969"/>
    </source>
</evidence>
<sequence length="694" mass="74361">MSSSTTVSSDSEQPVATLSPAERRAAAWLEQAIERTGGQRREGQRQMALEVARSLDTGKHLLVQAGTGTGKSLAYLVPALSHAVEADLPVVVATATLALQSQIIRRDAPRLLEALKEELPRPMDIALLKGRANYVCLHKLNGGFPADEPEPTLLDGADHAPAAPRTDLGKQLVRLREWAEDTETGDRDDLDPGVDDNAWRQVSVSAVECIGAQRCPFAEECFSERARQHAGEADVVVTNHAMLAIAAFEGLQVLPEFEAVIVDEAHELADRVTNAVTGQISSASVRAAVTAGRRQASVVLEDLGAAADALEAAFISAPSGWMPMGPNEVQTQALESVRAAAREGLSQLKTTGKESTDASSTSDDSSGRHVVRTKLQEVLETAERVLDAGQNGNNRQVAWVSRPGRFEPGVGWIAGDENTSPTVYVAPLSVSGRLRENLLQDTTTILTSATLTVGDSFGPIAGDLGFSGSGGPEWTGIDVGSPFEYAKQGILYVAEKLPKPSRLTSPTTYDELEALLRASQGGALCLFSSRRAAEDAAHELRRRLGPNPQILCQGDSTLSALIKQFAEEEDTCLFGTMSLWQGVDVPGRSCRLVVVDRLPFPRPDDPLSEARTRDVAQRGGNGFIQVSATHAAVRLAQGVGRLIRSANDRGVVAILDSRLHHARYGKYIRSALPDFWYTTEQDTVLGALGRLAKV</sequence>
<evidence type="ECO:0000256" key="8">
    <source>
        <dbReference type="SAM" id="MobiDB-lite"/>
    </source>
</evidence>
<evidence type="ECO:0000256" key="5">
    <source>
        <dbReference type="ARBA" id="ARBA00038058"/>
    </source>
</evidence>
<dbReference type="SMART" id="SM00491">
    <property type="entry name" value="HELICc2"/>
    <property type="match status" value="1"/>
</dbReference>
<dbReference type="InterPro" id="IPR011545">
    <property type="entry name" value="DEAD/DEAH_box_helicase_dom"/>
</dbReference>
<dbReference type="EMBL" id="CP121252">
    <property type="protein sequence ID" value="WFP17626.1"/>
    <property type="molecule type" value="Genomic_DNA"/>
</dbReference>
<evidence type="ECO:0000259" key="9">
    <source>
        <dbReference type="PROSITE" id="PS51193"/>
    </source>
</evidence>
<dbReference type="Pfam" id="PF13307">
    <property type="entry name" value="Helicase_C_2"/>
    <property type="match status" value="1"/>
</dbReference>
<name>A0ABY8H9C2_9MICC</name>
<keyword evidence="11" id="KW-1185">Reference proteome</keyword>
<proteinExistence type="inferred from homology"/>
<dbReference type="GO" id="GO:0003678">
    <property type="term" value="F:DNA helicase activity"/>
    <property type="evidence" value="ECO:0007669"/>
    <property type="project" value="UniProtKB-EC"/>
</dbReference>
<dbReference type="Proteomes" id="UP001219037">
    <property type="component" value="Chromosome"/>
</dbReference>
<organism evidence="10 11">
    <name type="scientific">Citricoccus muralis</name>
    <dbReference type="NCBI Taxonomy" id="169134"/>
    <lineage>
        <taxon>Bacteria</taxon>
        <taxon>Bacillati</taxon>
        <taxon>Actinomycetota</taxon>
        <taxon>Actinomycetes</taxon>
        <taxon>Micrococcales</taxon>
        <taxon>Micrococcaceae</taxon>
        <taxon>Citricoccus</taxon>
    </lineage>
</organism>
<evidence type="ECO:0000256" key="3">
    <source>
        <dbReference type="ARBA" id="ARBA00022801"/>
    </source>
</evidence>
<comment type="cofactor">
    <cofactor evidence="1">
        <name>[4Fe-4S] cluster</name>
        <dbReference type="ChEBI" id="CHEBI:49883"/>
    </cofactor>
</comment>
<feature type="domain" description="Helicase ATP-binding" evidence="9">
    <location>
        <begin position="30"/>
        <end position="310"/>
    </location>
</feature>
<dbReference type="SMART" id="SM00487">
    <property type="entry name" value="DEXDc"/>
    <property type="match status" value="1"/>
</dbReference>
<dbReference type="PROSITE" id="PS51193">
    <property type="entry name" value="HELICASE_ATP_BIND_2"/>
    <property type="match status" value="1"/>
</dbReference>
<dbReference type="GO" id="GO:0016787">
    <property type="term" value="F:hydrolase activity"/>
    <property type="evidence" value="ECO:0007669"/>
    <property type="project" value="UniProtKB-KW"/>
</dbReference>
<dbReference type="InterPro" id="IPR027417">
    <property type="entry name" value="P-loop_NTPase"/>
</dbReference>
<dbReference type="InterPro" id="IPR014001">
    <property type="entry name" value="Helicase_ATP-bd"/>
</dbReference>
<comment type="similarity">
    <text evidence="5">Belongs to the helicase family. DinG subfamily.</text>
</comment>
<keyword evidence="10" id="KW-0347">Helicase</keyword>
<comment type="catalytic activity">
    <reaction evidence="7">
        <text>ATP + H2O = ADP + phosphate + H(+)</text>
        <dbReference type="Rhea" id="RHEA:13065"/>
        <dbReference type="ChEBI" id="CHEBI:15377"/>
        <dbReference type="ChEBI" id="CHEBI:15378"/>
        <dbReference type="ChEBI" id="CHEBI:30616"/>
        <dbReference type="ChEBI" id="CHEBI:43474"/>
        <dbReference type="ChEBI" id="CHEBI:456216"/>
        <dbReference type="EC" id="5.6.2.3"/>
    </reaction>
</comment>
<evidence type="ECO:0000313" key="11">
    <source>
        <dbReference type="Proteomes" id="UP001219037"/>
    </source>
</evidence>
<dbReference type="InterPro" id="IPR045028">
    <property type="entry name" value="DinG/Rad3-like"/>
</dbReference>
<gene>
    <name evidence="10" type="ORF">P8192_05850</name>
</gene>
<dbReference type="SUPFAM" id="SSF52540">
    <property type="entry name" value="P-loop containing nucleoside triphosphate hydrolases"/>
    <property type="match status" value="1"/>
</dbReference>
<keyword evidence="4" id="KW-0067">ATP-binding</keyword>
<feature type="compositionally biased region" description="Low complexity" evidence="8">
    <location>
        <begin position="1"/>
        <end position="11"/>
    </location>
</feature>
<evidence type="ECO:0000256" key="7">
    <source>
        <dbReference type="ARBA" id="ARBA00048954"/>
    </source>
</evidence>
<dbReference type="InterPro" id="IPR014013">
    <property type="entry name" value="Helic_SF1/SF2_ATP-bd_DinG/Rad3"/>
</dbReference>
<dbReference type="InterPro" id="IPR006555">
    <property type="entry name" value="ATP-dep_Helicase_C"/>
</dbReference>
<dbReference type="Gene3D" id="3.40.50.300">
    <property type="entry name" value="P-loop containing nucleotide triphosphate hydrolases"/>
    <property type="match status" value="2"/>
</dbReference>
<feature type="region of interest" description="Disordered" evidence="8">
    <location>
        <begin position="1"/>
        <end position="21"/>
    </location>
</feature>
<evidence type="ECO:0000256" key="1">
    <source>
        <dbReference type="ARBA" id="ARBA00001966"/>
    </source>
</evidence>
<dbReference type="EC" id="5.6.2.3" evidence="6"/>
<evidence type="ECO:0000256" key="4">
    <source>
        <dbReference type="ARBA" id="ARBA00022840"/>
    </source>
</evidence>
<dbReference type="Pfam" id="PF00270">
    <property type="entry name" value="DEAD"/>
    <property type="match status" value="1"/>
</dbReference>